<evidence type="ECO:0000256" key="5">
    <source>
        <dbReference type="ARBA" id="ARBA00022747"/>
    </source>
</evidence>
<keyword evidence="2 6" id="KW-0489">Methyltransferase</keyword>
<dbReference type="InterPro" id="IPR001525">
    <property type="entry name" value="C5_MeTfrase"/>
</dbReference>
<keyword evidence="3 6" id="KW-0808">Transferase</keyword>
<reference evidence="9 10" key="1">
    <citation type="submission" date="2019-10" db="EMBL/GenBank/DDBJ databases">
        <title>Genomic and transcriptomic insights into the perfect genentic adaptation of a filamentous nitrogen-fixing cyanobacterium to rice fields.</title>
        <authorList>
            <person name="Chen Z."/>
        </authorList>
    </citation>
    <scope>NUCLEOTIDE SEQUENCE [LARGE SCALE GENOMIC DNA]</scope>
    <source>
        <strain evidence="9">CCNUC1</strain>
    </source>
</reference>
<dbReference type="RefSeq" id="WP_225892395.1">
    <property type="nucleotide sequence ID" value="NZ_CP045226.1"/>
</dbReference>
<dbReference type="PROSITE" id="PS51679">
    <property type="entry name" value="SAM_MT_C5"/>
    <property type="match status" value="1"/>
</dbReference>
<evidence type="ECO:0000313" key="9">
    <source>
        <dbReference type="EMBL" id="QFS44699.1"/>
    </source>
</evidence>
<dbReference type="GO" id="GO:0003886">
    <property type="term" value="F:DNA (cytosine-5-)-methyltransferase activity"/>
    <property type="evidence" value="ECO:0007669"/>
    <property type="project" value="UniProtKB-EC"/>
</dbReference>
<dbReference type="NCBIfam" id="TIGR00675">
    <property type="entry name" value="dcm"/>
    <property type="match status" value="1"/>
</dbReference>
<dbReference type="EC" id="2.1.1.37" evidence="1"/>
<evidence type="ECO:0000256" key="2">
    <source>
        <dbReference type="ARBA" id="ARBA00022603"/>
    </source>
</evidence>
<sequence length="300" mass="32640">MIRVASFFAGIGGFDLGFEQAGMQVVFQCEIDEFCQKILKRHWPLVPIHADIRTLSSSTIPATDLWCAGWPCQDLSHANTNRQGLAGERSSLFYRFMELVAEVQPTWLVLENVPGLLSAEQGAALEAVTDTLEENGYLGGWLSCNALHTGIPHNRDRIFFIASFRSECAYRIFTDSSELSGDSAAGKSSRTQTGSSICQSALRDTPLVVQRRGGFGYTLAKSICPTLRAQTGGHQGGHSDRPILCGEKLDVDRVGKTNGISPRMDGRRGRLLGNAVVPAIAKWIGTKIIEVESNLNNAPT</sequence>
<dbReference type="REBASE" id="367810">
    <property type="entry name" value="M.NspNUC1ORF2174P"/>
</dbReference>
<keyword evidence="4 6" id="KW-0949">S-adenosyl-L-methionine</keyword>
<dbReference type="PANTHER" id="PTHR46098:SF1">
    <property type="entry name" value="TRNA (CYTOSINE(38)-C(5))-METHYLTRANSFERASE"/>
    <property type="match status" value="1"/>
</dbReference>
<evidence type="ECO:0000256" key="3">
    <source>
        <dbReference type="ARBA" id="ARBA00022679"/>
    </source>
</evidence>
<dbReference type="Gene3D" id="3.40.50.150">
    <property type="entry name" value="Vaccinia Virus protein VP39"/>
    <property type="match status" value="1"/>
</dbReference>
<keyword evidence="10" id="KW-1185">Reference proteome</keyword>
<gene>
    <name evidence="9" type="ORF">GXM_02174</name>
</gene>
<evidence type="ECO:0000256" key="6">
    <source>
        <dbReference type="PROSITE-ProRule" id="PRU01016"/>
    </source>
</evidence>
<dbReference type="PRINTS" id="PR00105">
    <property type="entry name" value="C5METTRFRASE"/>
</dbReference>
<evidence type="ECO:0000256" key="7">
    <source>
        <dbReference type="RuleBase" id="RU000416"/>
    </source>
</evidence>
<dbReference type="KEGG" id="nsh:GXM_02174"/>
<dbReference type="Pfam" id="PF00145">
    <property type="entry name" value="DNA_methylase"/>
    <property type="match status" value="1"/>
</dbReference>
<dbReference type="InterPro" id="IPR050750">
    <property type="entry name" value="C5-MTase"/>
</dbReference>
<dbReference type="SUPFAM" id="SSF53335">
    <property type="entry name" value="S-adenosyl-L-methionine-dependent methyltransferases"/>
    <property type="match status" value="1"/>
</dbReference>
<proteinExistence type="inferred from homology"/>
<dbReference type="GO" id="GO:0032259">
    <property type="term" value="P:methylation"/>
    <property type="evidence" value="ECO:0007669"/>
    <property type="project" value="UniProtKB-KW"/>
</dbReference>
<dbReference type="PANTHER" id="PTHR46098">
    <property type="entry name" value="TRNA (CYTOSINE(38)-C(5))-METHYLTRANSFERASE"/>
    <property type="match status" value="1"/>
</dbReference>
<dbReference type="EMBL" id="CP045226">
    <property type="protein sequence ID" value="QFS44699.1"/>
    <property type="molecule type" value="Genomic_DNA"/>
</dbReference>
<feature type="region of interest" description="Disordered" evidence="8">
    <location>
        <begin position="178"/>
        <end position="197"/>
    </location>
</feature>
<evidence type="ECO:0000256" key="1">
    <source>
        <dbReference type="ARBA" id="ARBA00011975"/>
    </source>
</evidence>
<dbReference type="Proteomes" id="UP000326678">
    <property type="component" value="Chromosome Gxm1"/>
</dbReference>
<dbReference type="InterPro" id="IPR029063">
    <property type="entry name" value="SAM-dependent_MTases_sf"/>
</dbReference>
<protein>
    <recommendedName>
        <fullName evidence="1">DNA (cytosine-5-)-methyltransferase</fullName>
        <ecNumber evidence="1">2.1.1.37</ecNumber>
    </recommendedName>
</protein>
<feature type="active site" evidence="6">
    <location>
        <position position="72"/>
    </location>
</feature>
<organism evidence="9 10">
    <name type="scientific">Nostoc sphaeroides CCNUC1</name>
    <dbReference type="NCBI Taxonomy" id="2653204"/>
    <lineage>
        <taxon>Bacteria</taxon>
        <taxon>Bacillati</taxon>
        <taxon>Cyanobacteriota</taxon>
        <taxon>Cyanophyceae</taxon>
        <taxon>Nostocales</taxon>
        <taxon>Nostocaceae</taxon>
        <taxon>Nostoc</taxon>
    </lineage>
</organism>
<name>A0A5P8VXR8_9NOSO</name>
<dbReference type="AlphaFoldDB" id="A0A5P8VXR8"/>
<evidence type="ECO:0000256" key="8">
    <source>
        <dbReference type="SAM" id="MobiDB-lite"/>
    </source>
</evidence>
<evidence type="ECO:0000256" key="4">
    <source>
        <dbReference type="ARBA" id="ARBA00022691"/>
    </source>
</evidence>
<evidence type="ECO:0000313" key="10">
    <source>
        <dbReference type="Proteomes" id="UP000326678"/>
    </source>
</evidence>
<keyword evidence="5" id="KW-0680">Restriction system</keyword>
<accession>A0A5P8VXR8</accession>
<comment type="similarity">
    <text evidence="6 7">Belongs to the class I-like SAM-binding methyltransferase superfamily. C5-methyltransferase family.</text>
</comment>
<dbReference type="GO" id="GO:0009307">
    <property type="term" value="P:DNA restriction-modification system"/>
    <property type="evidence" value="ECO:0007669"/>
    <property type="project" value="UniProtKB-KW"/>
</dbReference>